<dbReference type="InterPro" id="IPR038765">
    <property type="entry name" value="Papain-like_cys_pep_sf"/>
</dbReference>
<name>D6WGZ2_TRICA</name>
<keyword evidence="11" id="KW-1185">Reference proteome</keyword>
<evidence type="ECO:0000313" key="10">
    <source>
        <dbReference type="EMBL" id="EFA01288.1"/>
    </source>
</evidence>
<dbReference type="CDD" id="cd02620">
    <property type="entry name" value="Peptidase_C1A_CathepsinB"/>
    <property type="match status" value="1"/>
</dbReference>
<dbReference type="InterPro" id="IPR013128">
    <property type="entry name" value="Peptidase_C1A"/>
</dbReference>
<dbReference type="InterPro" id="IPR000668">
    <property type="entry name" value="Peptidase_C1A_C"/>
</dbReference>
<protein>
    <submittedName>
        <fullName evidence="10">Cathepsin B</fullName>
    </submittedName>
</protein>
<reference evidence="10 11" key="2">
    <citation type="journal article" date="2010" name="Nucleic Acids Res.">
        <title>BeetleBase in 2010: revisions to provide comprehensive genomic information for Tribolium castaneum.</title>
        <authorList>
            <person name="Kim H.S."/>
            <person name="Murphy T."/>
            <person name="Xia J."/>
            <person name="Caragea D."/>
            <person name="Park Y."/>
            <person name="Beeman R.W."/>
            <person name="Lorenzen M.D."/>
            <person name="Butcher S."/>
            <person name="Manak J.R."/>
            <person name="Brown S.J."/>
        </authorList>
    </citation>
    <scope>GENOME REANNOTATION</scope>
    <source>
        <strain evidence="10 11">Georgia GA2</strain>
    </source>
</reference>
<keyword evidence="2" id="KW-0645">Protease</keyword>
<evidence type="ECO:0000256" key="4">
    <source>
        <dbReference type="ARBA" id="ARBA00022801"/>
    </source>
</evidence>
<dbReference type="FunFam" id="3.90.70.10:FF:000031">
    <property type="entry name" value="Cathepsin B"/>
    <property type="match status" value="1"/>
</dbReference>
<dbReference type="Gene3D" id="3.90.70.10">
    <property type="entry name" value="Cysteine proteinases"/>
    <property type="match status" value="1"/>
</dbReference>
<keyword evidence="5" id="KW-0788">Thiol protease</keyword>
<evidence type="ECO:0000313" key="11">
    <source>
        <dbReference type="Proteomes" id="UP000007266"/>
    </source>
</evidence>
<proteinExistence type="inferred from homology"/>
<keyword evidence="7" id="KW-1015">Disulfide bond</keyword>
<evidence type="ECO:0000256" key="3">
    <source>
        <dbReference type="ARBA" id="ARBA00022729"/>
    </source>
</evidence>
<dbReference type="GO" id="GO:0051603">
    <property type="term" value="P:proteolysis involved in protein catabolic process"/>
    <property type="evidence" value="ECO:0000318"/>
    <property type="project" value="GO_Central"/>
</dbReference>
<dbReference type="KEGG" id="tca:663090"/>
<dbReference type="Proteomes" id="UP000007266">
    <property type="component" value="Linkage group 3"/>
</dbReference>
<evidence type="ECO:0000256" key="5">
    <source>
        <dbReference type="ARBA" id="ARBA00022807"/>
    </source>
</evidence>
<dbReference type="InParanoid" id="D6WGZ2"/>
<dbReference type="AlphaFoldDB" id="D6WGZ2"/>
<dbReference type="OMA" id="FQYWVDA"/>
<dbReference type="InterPro" id="IPR025661">
    <property type="entry name" value="Pept_asp_AS"/>
</dbReference>
<keyword evidence="6" id="KW-0865">Zymogen</keyword>
<dbReference type="PROSITE" id="PS00139">
    <property type="entry name" value="THIOL_PROTEASE_CYS"/>
    <property type="match status" value="1"/>
</dbReference>
<dbReference type="HOGENOM" id="CLU_012184_3_3_1"/>
<dbReference type="SUPFAM" id="SSF54001">
    <property type="entry name" value="Cysteine proteinases"/>
    <property type="match status" value="1"/>
</dbReference>
<dbReference type="PANTHER" id="PTHR12411">
    <property type="entry name" value="CYSTEINE PROTEASE FAMILY C1-RELATED"/>
    <property type="match status" value="1"/>
</dbReference>
<feature type="domain" description="Peptidase C1A papain C-terminal" evidence="9">
    <location>
        <begin position="81"/>
        <end position="316"/>
    </location>
</feature>
<dbReference type="PRINTS" id="PR00705">
    <property type="entry name" value="PAPAIN"/>
</dbReference>
<dbReference type="GO" id="GO:0005764">
    <property type="term" value="C:lysosome"/>
    <property type="evidence" value="ECO:0000318"/>
    <property type="project" value="GO_Central"/>
</dbReference>
<evidence type="ECO:0000256" key="2">
    <source>
        <dbReference type="ARBA" id="ARBA00022670"/>
    </source>
</evidence>
<feature type="chain" id="PRO_5018748850" evidence="8">
    <location>
        <begin position="18"/>
        <end position="319"/>
    </location>
</feature>
<dbReference type="OrthoDB" id="3789175at2759"/>
<dbReference type="eggNOG" id="KOG1543">
    <property type="taxonomic scope" value="Eukaryota"/>
</dbReference>
<dbReference type="PROSITE" id="PS00640">
    <property type="entry name" value="THIOL_PROTEASE_ASN"/>
    <property type="match status" value="1"/>
</dbReference>
<keyword evidence="4" id="KW-0378">Hydrolase</keyword>
<dbReference type="STRING" id="7070.D6WGZ2"/>
<evidence type="ECO:0000256" key="6">
    <source>
        <dbReference type="ARBA" id="ARBA00023145"/>
    </source>
</evidence>
<dbReference type="PhylomeDB" id="D6WGZ2"/>
<evidence type="ECO:0000256" key="7">
    <source>
        <dbReference type="ARBA" id="ARBA00023157"/>
    </source>
</evidence>
<comment type="similarity">
    <text evidence="1">Belongs to the peptidase C1 family.</text>
</comment>
<evidence type="ECO:0000256" key="1">
    <source>
        <dbReference type="ARBA" id="ARBA00008455"/>
    </source>
</evidence>
<dbReference type="InterPro" id="IPR012599">
    <property type="entry name" value="Propeptide_C1A"/>
</dbReference>
<sequence length="319" mass="35898">MYFLIFLLLASISVSRAEIDIQSQDFIDSINQKQSHWVARRNFPENTTNEYLYKLNGFLGLHPDPNYMPEKIKHNFNPQDIPKTFDARKKWPKCDSLNRIRDQGSCGSCWAFAAVETMSDRICIHSSGAKKFFFSAEDLLSCCTACGSCSGGYMMAAFDFYIKQGVVSGGDLNSNEGCRPYTADAHDKGVTPSCTKSCRKGYPTSYSSDKHYGSKDYIVDAGVSNIQYEIMTNGPIIVSFKVYQDFYNYGSGVYHHVSGNYTGNHIVKIVGWGTEKEQDYWLIANSWGSSWGEHGFFKILRGKNECGIENNPYAVLPKL</sequence>
<reference evidence="10 11" key="1">
    <citation type="journal article" date="2008" name="Nature">
        <title>The genome of the model beetle and pest Tribolium castaneum.</title>
        <authorList>
            <consortium name="Tribolium Genome Sequencing Consortium"/>
            <person name="Richards S."/>
            <person name="Gibbs R.A."/>
            <person name="Weinstock G.M."/>
            <person name="Brown S.J."/>
            <person name="Denell R."/>
            <person name="Beeman R.W."/>
            <person name="Gibbs R."/>
            <person name="Beeman R.W."/>
            <person name="Brown S.J."/>
            <person name="Bucher G."/>
            <person name="Friedrich M."/>
            <person name="Grimmelikhuijzen C.J."/>
            <person name="Klingler M."/>
            <person name="Lorenzen M."/>
            <person name="Richards S."/>
            <person name="Roth S."/>
            <person name="Schroder R."/>
            <person name="Tautz D."/>
            <person name="Zdobnov E.M."/>
            <person name="Muzny D."/>
            <person name="Gibbs R.A."/>
            <person name="Weinstock G.M."/>
            <person name="Attaway T."/>
            <person name="Bell S."/>
            <person name="Buhay C.J."/>
            <person name="Chandrabose M.N."/>
            <person name="Chavez D."/>
            <person name="Clerk-Blankenburg K.P."/>
            <person name="Cree A."/>
            <person name="Dao M."/>
            <person name="Davis C."/>
            <person name="Chacko J."/>
            <person name="Dinh H."/>
            <person name="Dugan-Rocha S."/>
            <person name="Fowler G."/>
            <person name="Garner T.T."/>
            <person name="Garnes J."/>
            <person name="Gnirke A."/>
            <person name="Hawes A."/>
            <person name="Hernandez J."/>
            <person name="Hines S."/>
            <person name="Holder M."/>
            <person name="Hume J."/>
            <person name="Jhangiani S.N."/>
            <person name="Joshi V."/>
            <person name="Khan Z.M."/>
            <person name="Jackson L."/>
            <person name="Kovar C."/>
            <person name="Kowis A."/>
            <person name="Lee S."/>
            <person name="Lewis L.R."/>
            <person name="Margolis J."/>
            <person name="Morgan M."/>
            <person name="Nazareth L.V."/>
            <person name="Nguyen N."/>
            <person name="Okwuonu G."/>
            <person name="Parker D."/>
            <person name="Richards S."/>
            <person name="Ruiz S.J."/>
            <person name="Santibanez J."/>
            <person name="Savard J."/>
            <person name="Scherer S.E."/>
            <person name="Schneider B."/>
            <person name="Sodergren E."/>
            <person name="Tautz D."/>
            <person name="Vattahil S."/>
            <person name="Villasana D."/>
            <person name="White C.S."/>
            <person name="Wright R."/>
            <person name="Park Y."/>
            <person name="Beeman R.W."/>
            <person name="Lord J."/>
            <person name="Oppert B."/>
            <person name="Lorenzen M."/>
            <person name="Brown S."/>
            <person name="Wang L."/>
            <person name="Savard J."/>
            <person name="Tautz D."/>
            <person name="Richards S."/>
            <person name="Weinstock G."/>
            <person name="Gibbs R.A."/>
            <person name="Liu Y."/>
            <person name="Worley K."/>
            <person name="Weinstock G."/>
            <person name="Elsik C.G."/>
            <person name="Reese J.T."/>
            <person name="Elhaik E."/>
            <person name="Landan G."/>
            <person name="Graur D."/>
            <person name="Arensburger P."/>
            <person name="Atkinson P."/>
            <person name="Beeman R.W."/>
            <person name="Beidler J."/>
            <person name="Brown S.J."/>
            <person name="Demuth J.P."/>
            <person name="Drury D.W."/>
            <person name="Du Y.Z."/>
            <person name="Fujiwara H."/>
            <person name="Lorenzen M."/>
            <person name="Maselli V."/>
            <person name="Osanai M."/>
            <person name="Park Y."/>
            <person name="Robertson H.M."/>
            <person name="Tu Z."/>
            <person name="Wang J.J."/>
            <person name="Wang S."/>
            <person name="Richards S."/>
            <person name="Song H."/>
            <person name="Zhang L."/>
            <person name="Sodergren E."/>
            <person name="Werner D."/>
            <person name="Stanke M."/>
            <person name="Morgenstern B."/>
            <person name="Solovyev V."/>
            <person name="Kosarev P."/>
            <person name="Brown G."/>
            <person name="Chen H.C."/>
            <person name="Ermolaeva O."/>
            <person name="Hlavina W."/>
            <person name="Kapustin Y."/>
            <person name="Kiryutin B."/>
            <person name="Kitts P."/>
            <person name="Maglott D."/>
            <person name="Pruitt K."/>
            <person name="Sapojnikov V."/>
            <person name="Souvorov A."/>
            <person name="Mackey A.J."/>
            <person name="Waterhouse R.M."/>
            <person name="Wyder S."/>
            <person name="Zdobnov E.M."/>
            <person name="Zdobnov E.M."/>
            <person name="Wyder S."/>
            <person name="Kriventseva E.V."/>
            <person name="Kadowaki T."/>
            <person name="Bork P."/>
            <person name="Aranda M."/>
            <person name="Bao R."/>
            <person name="Beermann A."/>
            <person name="Berns N."/>
            <person name="Bolognesi R."/>
            <person name="Bonneton F."/>
            <person name="Bopp D."/>
            <person name="Brown S.J."/>
            <person name="Bucher G."/>
            <person name="Butts T."/>
            <person name="Chaumot A."/>
            <person name="Denell R.E."/>
            <person name="Ferrier D.E."/>
            <person name="Friedrich M."/>
            <person name="Gordon C.M."/>
            <person name="Jindra M."/>
            <person name="Klingler M."/>
            <person name="Lan Q."/>
            <person name="Lattorff H.M."/>
            <person name="Laudet V."/>
            <person name="von Levetsow C."/>
            <person name="Liu Z."/>
            <person name="Lutz R."/>
            <person name="Lynch J.A."/>
            <person name="da Fonseca R.N."/>
            <person name="Posnien N."/>
            <person name="Reuter R."/>
            <person name="Roth S."/>
            <person name="Savard J."/>
            <person name="Schinko J.B."/>
            <person name="Schmitt C."/>
            <person name="Schoppmeier M."/>
            <person name="Schroder R."/>
            <person name="Shippy T.D."/>
            <person name="Simonnet F."/>
            <person name="Marques-Souza H."/>
            <person name="Tautz D."/>
            <person name="Tomoyasu Y."/>
            <person name="Trauner J."/>
            <person name="Van der Zee M."/>
            <person name="Vervoort M."/>
            <person name="Wittkopp N."/>
            <person name="Wimmer E.A."/>
            <person name="Yang X."/>
            <person name="Jones A.K."/>
            <person name="Sattelle D.B."/>
            <person name="Ebert P.R."/>
            <person name="Nelson D."/>
            <person name="Scott J.G."/>
            <person name="Beeman R.W."/>
            <person name="Muthukrishnan S."/>
            <person name="Kramer K.J."/>
            <person name="Arakane Y."/>
            <person name="Beeman R.W."/>
            <person name="Zhu Q."/>
            <person name="Hogenkamp D."/>
            <person name="Dixit R."/>
            <person name="Oppert B."/>
            <person name="Jiang H."/>
            <person name="Zou Z."/>
            <person name="Marshall J."/>
            <person name="Elpidina E."/>
            <person name="Vinokurov K."/>
            <person name="Oppert C."/>
            <person name="Zou Z."/>
            <person name="Evans J."/>
            <person name="Lu Z."/>
            <person name="Zhao P."/>
            <person name="Sumathipala N."/>
            <person name="Altincicek B."/>
            <person name="Vilcinskas A."/>
            <person name="Williams M."/>
            <person name="Hultmark D."/>
            <person name="Hetru C."/>
            <person name="Jiang H."/>
            <person name="Grimmelikhuijzen C.J."/>
            <person name="Hauser F."/>
            <person name="Cazzamali G."/>
            <person name="Williamson M."/>
            <person name="Park Y."/>
            <person name="Li B."/>
            <person name="Tanaka Y."/>
            <person name="Predel R."/>
            <person name="Neupert S."/>
            <person name="Schachtner J."/>
            <person name="Verleyen P."/>
            <person name="Raible F."/>
            <person name="Bork P."/>
            <person name="Friedrich M."/>
            <person name="Walden K.K."/>
            <person name="Robertson H.M."/>
            <person name="Angeli S."/>
            <person name="Foret S."/>
            <person name="Bucher G."/>
            <person name="Schuetz S."/>
            <person name="Maleszka R."/>
            <person name="Wimmer E.A."/>
            <person name="Beeman R.W."/>
            <person name="Lorenzen M."/>
            <person name="Tomoyasu Y."/>
            <person name="Miller S.C."/>
            <person name="Grossmann D."/>
            <person name="Bucher G."/>
        </authorList>
    </citation>
    <scope>NUCLEOTIDE SEQUENCE [LARGE SCALE GENOMIC DNA]</scope>
    <source>
        <strain evidence="10 11">Georgia GA2</strain>
    </source>
</reference>
<organism evidence="10 11">
    <name type="scientific">Tribolium castaneum</name>
    <name type="common">Red flour beetle</name>
    <dbReference type="NCBI Taxonomy" id="7070"/>
    <lineage>
        <taxon>Eukaryota</taxon>
        <taxon>Metazoa</taxon>
        <taxon>Ecdysozoa</taxon>
        <taxon>Arthropoda</taxon>
        <taxon>Hexapoda</taxon>
        <taxon>Insecta</taxon>
        <taxon>Pterygota</taxon>
        <taxon>Neoptera</taxon>
        <taxon>Endopterygota</taxon>
        <taxon>Coleoptera</taxon>
        <taxon>Polyphaga</taxon>
        <taxon>Cucujiformia</taxon>
        <taxon>Tenebrionidae</taxon>
        <taxon>Tenebrionidae incertae sedis</taxon>
        <taxon>Tribolium</taxon>
    </lineage>
</organism>
<dbReference type="InterPro" id="IPR000169">
    <property type="entry name" value="Pept_cys_AS"/>
</dbReference>
<dbReference type="GO" id="GO:0005615">
    <property type="term" value="C:extracellular space"/>
    <property type="evidence" value="ECO:0000318"/>
    <property type="project" value="GO_Central"/>
</dbReference>
<gene>
    <name evidence="10" type="primary">AUGUSTUS-3.0.2_02954</name>
    <name evidence="10" type="ORF">TcasGA2_TC002954</name>
</gene>
<feature type="signal peptide" evidence="8">
    <location>
        <begin position="1"/>
        <end position="17"/>
    </location>
</feature>
<accession>D6WGZ2</accession>
<dbReference type="SMART" id="SM00645">
    <property type="entry name" value="Pept_C1"/>
    <property type="match status" value="1"/>
</dbReference>
<evidence type="ECO:0000256" key="8">
    <source>
        <dbReference type="SAM" id="SignalP"/>
    </source>
</evidence>
<evidence type="ECO:0000259" key="9">
    <source>
        <dbReference type="SMART" id="SM00645"/>
    </source>
</evidence>
<dbReference type="Pfam" id="PF08127">
    <property type="entry name" value="Propeptide_C1"/>
    <property type="match status" value="1"/>
</dbReference>
<dbReference type="GO" id="GO:0004197">
    <property type="term" value="F:cysteine-type endopeptidase activity"/>
    <property type="evidence" value="ECO:0000318"/>
    <property type="project" value="GO_Central"/>
</dbReference>
<keyword evidence="3 8" id="KW-0732">Signal</keyword>
<dbReference type="Pfam" id="PF00112">
    <property type="entry name" value="Peptidase_C1"/>
    <property type="match status" value="1"/>
</dbReference>
<dbReference type="EMBL" id="KQ971321">
    <property type="protein sequence ID" value="EFA01288.1"/>
    <property type="molecule type" value="Genomic_DNA"/>
</dbReference>